<dbReference type="EMBL" id="VOSK01000019">
    <property type="protein sequence ID" value="MPR25254.1"/>
    <property type="molecule type" value="Genomic_DNA"/>
</dbReference>
<evidence type="ECO:0000256" key="1">
    <source>
        <dbReference type="SAM" id="MobiDB-lite"/>
    </source>
</evidence>
<name>A0A5N7MGF7_9HYPH</name>
<protein>
    <submittedName>
        <fullName evidence="3">Uncharacterized protein</fullName>
    </submittedName>
</protein>
<organism evidence="3 4">
    <name type="scientific">Microvirga tunisiensis</name>
    <dbReference type="NCBI Taxonomy" id="2108360"/>
    <lineage>
        <taxon>Bacteria</taxon>
        <taxon>Pseudomonadati</taxon>
        <taxon>Pseudomonadota</taxon>
        <taxon>Alphaproteobacteria</taxon>
        <taxon>Hyphomicrobiales</taxon>
        <taxon>Methylobacteriaceae</taxon>
        <taxon>Microvirga</taxon>
    </lineage>
</organism>
<dbReference type="OrthoDB" id="8450448at2"/>
<keyword evidence="2" id="KW-0472">Membrane</keyword>
<evidence type="ECO:0000313" key="4">
    <source>
        <dbReference type="Proteomes" id="UP000403266"/>
    </source>
</evidence>
<comment type="caution">
    <text evidence="3">The sequence shown here is derived from an EMBL/GenBank/DDBJ whole genome shotgun (WGS) entry which is preliminary data.</text>
</comment>
<accession>A0A5N7MGF7</accession>
<sequence length="310" mass="34917">MDLHLERRLRLHTEPEHKSLYSWAINEFDEQGQQIGHDRIPWGWTLRFTATDVVLGHGIEIKSDYQPGEAASTTREVTQRQVIRAQLRPGIALHDGDYRRIKTTFSMFGTNRTIKCFQLDIHPLADPAGQESCRAWGMVSYTYETDFRNETTEDCVTFEMFVKPETFARYAAMVADGSVDEMILSVGLVSGFYSEWSPSISTHHVKVLTEDKDQRVDLPPGLQFEPLRLGPVGDATLSVNRILTIAKRTPDPQPVEPTTKAEPVPAIPETPAPEMALTDPRILKALGSLRRAAWFIVALLALIFVTTLSR</sequence>
<keyword evidence="4" id="KW-1185">Reference proteome</keyword>
<gene>
    <name evidence="3" type="ORF">FS320_08395</name>
</gene>
<keyword evidence="2" id="KW-1133">Transmembrane helix</keyword>
<dbReference type="Proteomes" id="UP000403266">
    <property type="component" value="Unassembled WGS sequence"/>
</dbReference>
<feature type="transmembrane region" description="Helical" evidence="2">
    <location>
        <begin position="292"/>
        <end position="309"/>
    </location>
</feature>
<evidence type="ECO:0000313" key="3">
    <source>
        <dbReference type="EMBL" id="MPR25254.1"/>
    </source>
</evidence>
<feature type="region of interest" description="Disordered" evidence="1">
    <location>
        <begin position="249"/>
        <end position="273"/>
    </location>
</feature>
<reference evidence="3 4" key="1">
    <citation type="journal article" date="2019" name="Syst. Appl. Microbiol.">
        <title>Microvirga tunisiensis sp. nov., a root nodule symbiotic bacterium isolated from Lupinus micranthus and L. luteus grown in Northern Tunisia.</title>
        <authorList>
            <person name="Msaddak A."/>
            <person name="Rejili M."/>
            <person name="Duran D."/>
            <person name="Mars M."/>
            <person name="Palacios J.M."/>
            <person name="Ruiz-Argueso T."/>
            <person name="Rey L."/>
            <person name="Imperial J."/>
        </authorList>
    </citation>
    <scope>NUCLEOTIDE SEQUENCE [LARGE SCALE GENOMIC DNA]</scope>
    <source>
        <strain evidence="3 4">Lmie10</strain>
    </source>
</reference>
<proteinExistence type="predicted"/>
<keyword evidence="2" id="KW-0812">Transmembrane</keyword>
<dbReference type="AlphaFoldDB" id="A0A5N7MGF7"/>
<evidence type="ECO:0000256" key="2">
    <source>
        <dbReference type="SAM" id="Phobius"/>
    </source>
</evidence>
<dbReference type="RefSeq" id="WP_152710759.1">
    <property type="nucleotide sequence ID" value="NZ_VOSJ01000006.1"/>
</dbReference>